<dbReference type="InterPro" id="IPR003399">
    <property type="entry name" value="Mce/MlaD"/>
</dbReference>
<evidence type="ECO:0000313" key="9">
    <source>
        <dbReference type="EMBL" id="AWB32444.1"/>
    </source>
</evidence>
<keyword evidence="5 7" id="KW-1133">Transmembrane helix</keyword>
<accession>A0A2R4XF62</accession>
<feature type="transmembrane region" description="Helical" evidence="7">
    <location>
        <begin position="26"/>
        <end position="44"/>
    </location>
</feature>
<dbReference type="KEGG" id="boz:DBV39_00535"/>
<dbReference type="AlphaFoldDB" id="A0A2R4XF62"/>
<keyword evidence="2" id="KW-1003">Cell membrane</keyword>
<keyword evidence="3" id="KW-0997">Cell inner membrane</keyword>
<evidence type="ECO:0000256" key="4">
    <source>
        <dbReference type="ARBA" id="ARBA00022692"/>
    </source>
</evidence>
<dbReference type="PANTHER" id="PTHR30462">
    <property type="entry name" value="INTERMEMBRANE TRANSPORT PROTEIN PQIB-RELATED"/>
    <property type="match status" value="1"/>
</dbReference>
<dbReference type="EMBL" id="CP028901">
    <property type="protein sequence ID" value="AWB32444.1"/>
    <property type="molecule type" value="Genomic_DNA"/>
</dbReference>
<reference evidence="9 10" key="1">
    <citation type="submission" date="2018-04" db="EMBL/GenBank/DDBJ databases">
        <title>Bordetella sp. HZ20 isolated from seawater.</title>
        <authorList>
            <person name="Sun C."/>
        </authorList>
    </citation>
    <scope>NUCLEOTIDE SEQUENCE [LARGE SCALE GENOMIC DNA]</scope>
    <source>
        <strain evidence="9 10">HZ20</strain>
    </source>
</reference>
<evidence type="ECO:0000256" key="2">
    <source>
        <dbReference type="ARBA" id="ARBA00022475"/>
    </source>
</evidence>
<dbReference type="RefSeq" id="WP_108619885.1">
    <property type="nucleotide sequence ID" value="NZ_CP028901.1"/>
</dbReference>
<keyword evidence="6 7" id="KW-0472">Membrane</keyword>
<protein>
    <submittedName>
        <fullName evidence="9">Paraquat-inducible protein B</fullName>
    </submittedName>
</protein>
<evidence type="ECO:0000256" key="6">
    <source>
        <dbReference type="ARBA" id="ARBA00023136"/>
    </source>
</evidence>
<evidence type="ECO:0000256" key="5">
    <source>
        <dbReference type="ARBA" id="ARBA00022989"/>
    </source>
</evidence>
<proteinExistence type="predicted"/>
<dbReference type="GO" id="GO:0005886">
    <property type="term" value="C:plasma membrane"/>
    <property type="evidence" value="ECO:0007669"/>
    <property type="project" value="UniProtKB-SubCell"/>
</dbReference>
<sequence>MQPTQPDPKKELPAPRVIRKRRRSQGWVWLIPIAAAFIGLSIIWHEMSNRGPRITITFQSASGLEEGKTQIRYRDVVVGVVDDIRLSENRDQVLVRAQLDKDAAGLANEGTVFWVVRPSIGLEGVSGLATLLSGSYIEADTDSAFLDDPNKFSFVGLEKPPPIKSDRPGTTYRLRADSLGSLGAGTPIYFLRIPVGIVTGYELDEGGQFVDINVFIDAPYDKYVSGSTRFWNESGIYFNINAEGLTVRTESLASIISGGLAFANFGPAKSLGEKDVFKLYTDRSQAEQVPTGVAIPIAMYFEQSTRGLDVGASIEFQGLKLGMVESVELRFDRLRMRMYTKVLGTLYPSRLGPAFERMAERSRDLKDIAANMVDFVERGLRAQLKSSNILSGSAFVELGYHDTPLKDKDIKADLPFVIPTVPSESLQDLQKQITSIVDQLEKIPFESIGTNLDESLKEITQMVRNMDSSVTPELTRSLVALRKTLDELDGLLAASGSIPGQVDSSLREIDRTIRSTRALIDELRARPNSIIFGTPGQDYSRDTLGDNQP</sequence>
<evidence type="ECO:0000259" key="8">
    <source>
        <dbReference type="Pfam" id="PF02470"/>
    </source>
</evidence>
<organism evidence="9 10">
    <name type="scientific">Orrella marina</name>
    <dbReference type="NCBI Taxonomy" id="2163011"/>
    <lineage>
        <taxon>Bacteria</taxon>
        <taxon>Pseudomonadati</taxon>
        <taxon>Pseudomonadota</taxon>
        <taxon>Betaproteobacteria</taxon>
        <taxon>Burkholderiales</taxon>
        <taxon>Alcaligenaceae</taxon>
        <taxon>Orrella</taxon>
    </lineage>
</organism>
<evidence type="ECO:0000313" key="10">
    <source>
        <dbReference type="Proteomes" id="UP000244571"/>
    </source>
</evidence>
<evidence type="ECO:0000256" key="7">
    <source>
        <dbReference type="SAM" id="Phobius"/>
    </source>
</evidence>
<comment type="subcellular location">
    <subcellularLocation>
        <location evidence="1">Cell inner membrane</location>
    </subcellularLocation>
</comment>
<feature type="domain" description="Mce/MlaD" evidence="8">
    <location>
        <begin position="50"/>
        <end position="139"/>
    </location>
</feature>
<dbReference type="PANTHER" id="PTHR30462:SF0">
    <property type="entry name" value="INTERMEMBRANE TRANSPORT PROTEIN YEBT"/>
    <property type="match status" value="1"/>
</dbReference>
<dbReference type="InterPro" id="IPR051800">
    <property type="entry name" value="PqiA-PqiB_transport"/>
</dbReference>
<feature type="domain" description="Mce/MlaD" evidence="8">
    <location>
        <begin position="296"/>
        <end position="398"/>
    </location>
</feature>
<gene>
    <name evidence="9" type="ORF">DBV39_00535</name>
</gene>
<keyword evidence="10" id="KW-1185">Reference proteome</keyword>
<feature type="domain" description="Mce/MlaD" evidence="8">
    <location>
        <begin position="169"/>
        <end position="259"/>
    </location>
</feature>
<name>A0A2R4XF62_9BURK</name>
<evidence type="ECO:0000256" key="1">
    <source>
        <dbReference type="ARBA" id="ARBA00004533"/>
    </source>
</evidence>
<dbReference type="OrthoDB" id="9806984at2"/>
<evidence type="ECO:0000256" key="3">
    <source>
        <dbReference type="ARBA" id="ARBA00022519"/>
    </source>
</evidence>
<dbReference type="Pfam" id="PF02470">
    <property type="entry name" value="MlaD"/>
    <property type="match status" value="3"/>
</dbReference>
<dbReference type="Proteomes" id="UP000244571">
    <property type="component" value="Chromosome"/>
</dbReference>
<keyword evidence="4 7" id="KW-0812">Transmembrane</keyword>